<evidence type="ECO:0000313" key="2">
    <source>
        <dbReference type="Ensembl" id="ENSSHAP00000001737.2"/>
    </source>
</evidence>
<reference evidence="2" key="2">
    <citation type="submission" date="2025-08" db="UniProtKB">
        <authorList>
            <consortium name="Ensembl"/>
        </authorList>
    </citation>
    <scope>IDENTIFICATION</scope>
</reference>
<dbReference type="PANTHER" id="PTHR33560">
    <property type="entry name" value="PROTEIN FAM227B"/>
    <property type="match status" value="1"/>
</dbReference>
<name>G3VEY3_SARHA</name>
<dbReference type="HOGENOM" id="CLU_062245_0_0_1"/>
<protein>
    <recommendedName>
        <fullName evidence="4">Family with sequence similarity 227 member B</fullName>
    </recommendedName>
</protein>
<dbReference type="AlphaFoldDB" id="G3VEY3"/>
<dbReference type="PANTHER" id="PTHR33560:SF2">
    <property type="entry name" value="PROTEIN FAM227B"/>
    <property type="match status" value="1"/>
</dbReference>
<keyword evidence="3" id="KW-1185">Reference proteome</keyword>
<dbReference type="InParanoid" id="G3VEY3"/>
<proteinExistence type="inferred from homology"/>
<accession>G3VEY3</accession>
<dbReference type="Proteomes" id="UP000007648">
    <property type="component" value="Unassembled WGS sequence"/>
</dbReference>
<reference evidence="2 3" key="1">
    <citation type="journal article" date="2011" name="Proc. Natl. Acad. Sci. U.S.A.">
        <title>Genetic diversity and population structure of the endangered marsupial Sarcophilus harrisii (Tasmanian devil).</title>
        <authorList>
            <person name="Miller W."/>
            <person name="Hayes V.M."/>
            <person name="Ratan A."/>
            <person name="Petersen D.C."/>
            <person name="Wittekindt N.E."/>
            <person name="Miller J."/>
            <person name="Walenz B."/>
            <person name="Knight J."/>
            <person name="Qi J."/>
            <person name="Zhao F."/>
            <person name="Wang Q."/>
            <person name="Bedoya-Reina O.C."/>
            <person name="Katiyar N."/>
            <person name="Tomsho L.P."/>
            <person name="Kasson L.M."/>
            <person name="Hardie R.A."/>
            <person name="Woodbridge P."/>
            <person name="Tindall E.A."/>
            <person name="Bertelsen M.F."/>
            <person name="Dixon D."/>
            <person name="Pyecroft S."/>
            <person name="Helgen K.M."/>
            <person name="Lesk A.M."/>
            <person name="Pringle T.H."/>
            <person name="Patterson N."/>
            <person name="Zhang Y."/>
            <person name="Kreiss A."/>
            <person name="Woods G.M."/>
            <person name="Jones M.E."/>
            <person name="Schuster S.C."/>
        </authorList>
    </citation>
    <scope>NUCLEOTIDE SEQUENCE [LARGE SCALE GENOMIC DNA]</scope>
</reference>
<evidence type="ECO:0000256" key="1">
    <source>
        <dbReference type="ARBA" id="ARBA00008666"/>
    </source>
</evidence>
<evidence type="ECO:0008006" key="4">
    <source>
        <dbReference type="Google" id="ProtNLM"/>
    </source>
</evidence>
<dbReference type="InterPro" id="IPR029417">
    <property type="entry name" value="FAM227"/>
</dbReference>
<sequence length="329" mass="39256">MEEPPITIEDFLKAQNIEEWPKSTHFRYDAYKSSLAVKSLREACSLDAIHKYLCDNVNMKHKALIEMELRMKDLFDDFHAHASLFLNYMENTALEVHTRKLEKLRKMIEKKRKKTVFWYPYDIVKKKTVQNFTFLGFRVNMPSKLPRHLTASEIFLYVLKTQKLDAKSFRIWSSLLLTDSSLTLLQDAFWWWFLYKYKHNQHDEDLLFDRISESFVSVIMNAPNYRKDTFYKIYPNCVSQAIYTIFQEAFPDSSHLFNDAFKEELVMTIFQWMTGIKPPKGIWNQWNLGTLEETTIHGNIKRLEQIQEEISIERETTSKRKLTFIKIVG</sequence>
<evidence type="ECO:0000313" key="3">
    <source>
        <dbReference type="Proteomes" id="UP000007648"/>
    </source>
</evidence>
<dbReference type="FunCoup" id="G3VEY3">
    <property type="interactions" value="19"/>
</dbReference>
<dbReference type="GeneTree" id="ENSGT00940000162699"/>
<dbReference type="eggNOG" id="ENOG502RXR1">
    <property type="taxonomic scope" value="Eukaryota"/>
</dbReference>
<dbReference type="Pfam" id="PF14922">
    <property type="entry name" value="FWWh"/>
    <property type="match status" value="1"/>
</dbReference>
<comment type="similarity">
    <text evidence="1">Belongs to the FAM227 family.</text>
</comment>
<reference evidence="2" key="3">
    <citation type="submission" date="2025-09" db="UniProtKB">
        <authorList>
            <consortium name="Ensembl"/>
        </authorList>
    </citation>
    <scope>IDENTIFICATION</scope>
</reference>
<organism evidence="2 3">
    <name type="scientific">Sarcophilus harrisii</name>
    <name type="common">Tasmanian devil</name>
    <name type="synonym">Sarcophilus laniarius</name>
    <dbReference type="NCBI Taxonomy" id="9305"/>
    <lineage>
        <taxon>Eukaryota</taxon>
        <taxon>Metazoa</taxon>
        <taxon>Chordata</taxon>
        <taxon>Craniata</taxon>
        <taxon>Vertebrata</taxon>
        <taxon>Euteleostomi</taxon>
        <taxon>Mammalia</taxon>
        <taxon>Metatheria</taxon>
        <taxon>Dasyuromorphia</taxon>
        <taxon>Dasyuridae</taxon>
        <taxon>Sarcophilus</taxon>
    </lineage>
</organism>
<dbReference type="Ensembl" id="ENSSHAT00000001754.2">
    <property type="protein sequence ID" value="ENSSHAP00000001737.2"/>
    <property type="gene ID" value="ENSSHAG00000001548.2"/>
</dbReference>